<dbReference type="PANTHER" id="PTHR39425">
    <property type="entry name" value="LIPOPROTEIN CYTOCHROME C"/>
    <property type="match status" value="1"/>
</dbReference>
<dbReference type="Gene3D" id="3.90.10.10">
    <property type="entry name" value="Cytochrome C3"/>
    <property type="match status" value="2"/>
</dbReference>
<reference evidence="2 3" key="1">
    <citation type="journal article" date="2016" name="Nat. Commun.">
        <title>Thousands of microbial genomes shed light on interconnected biogeochemical processes in an aquifer system.</title>
        <authorList>
            <person name="Anantharaman K."/>
            <person name="Brown C.T."/>
            <person name="Hug L.A."/>
            <person name="Sharon I."/>
            <person name="Castelle C.J."/>
            <person name="Probst A.J."/>
            <person name="Thomas B.C."/>
            <person name="Singh A."/>
            <person name="Wilkins M.J."/>
            <person name="Karaoz U."/>
            <person name="Brodie E.L."/>
            <person name="Williams K.H."/>
            <person name="Hubbard S.S."/>
            <person name="Banfield J.F."/>
        </authorList>
    </citation>
    <scope>NUCLEOTIDE SEQUENCE [LARGE SCALE GENOMIC DNA]</scope>
    <source>
        <strain evidence="3">RIFCSPLOWO2_12_FULL_64_10</strain>
    </source>
</reference>
<dbReference type="EMBL" id="MFKF01000418">
    <property type="protein sequence ID" value="OGG44023.1"/>
    <property type="molecule type" value="Genomic_DNA"/>
</dbReference>
<dbReference type="PANTHER" id="PTHR39425:SF1">
    <property type="entry name" value="CYTOCHROME C7-LIKE DOMAIN-CONTAINING PROTEIN"/>
    <property type="match status" value="1"/>
</dbReference>
<organism evidence="2 3">
    <name type="scientific">Handelsmanbacteria sp. (strain RIFCSPLOWO2_12_FULL_64_10)</name>
    <dbReference type="NCBI Taxonomy" id="1817868"/>
    <lineage>
        <taxon>Bacteria</taxon>
        <taxon>Candidatus Handelsmaniibacteriota</taxon>
    </lineage>
</organism>
<comment type="caution">
    <text evidence="2">The sequence shown here is derived from an EMBL/GenBank/DDBJ whole genome shotgun (WGS) entry which is preliminary data.</text>
</comment>
<gene>
    <name evidence="2" type="ORF">A3F84_27845</name>
</gene>
<evidence type="ECO:0000313" key="2">
    <source>
        <dbReference type="EMBL" id="OGG44023.1"/>
    </source>
</evidence>
<accession>A0A1F6C4L7</accession>
<dbReference type="Proteomes" id="UP000178606">
    <property type="component" value="Unassembled WGS sequence"/>
</dbReference>
<feature type="domain" description="Cytochrome c7-like" evidence="1">
    <location>
        <begin position="115"/>
        <end position="197"/>
    </location>
</feature>
<dbReference type="NCBIfam" id="NF041781">
    <property type="entry name" value="mnquin_red_QrcA"/>
    <property type="match status" value="1"/>
</dbReference>
<evidence type="ECO:0000313" key="3">
    <source>
        <dbReference type="Proteomes" id="UP000178606"/>
    </source>
</evidence>
<dbReference type="Pfam" id="PF14522">
    <property type="entry name" value="Cytochrome_C7"/>
    <property type="match status" value="1"/>
</dbReference>
<dbReference type="InterPro" id="IPR053547">
    <property type="entry name" value="Multiheme_cyt_c_menaq_reduct"/>
</dbReference>
<name>A0A1F6C4L7_HANXR</name>
<protein>
    <recommendedName>
        <fullName evidence="1">Cytochrome c7-like domain-containing protein</fullName>
    </recommendedName>
</protein>
<dbReference type="CDD" id="cd08168">
    <property type="entry name" value="Cytochrom_C3"/>
    <property type="match status" value="1"/>
</dbReference>
<dbReference type="InterPro" id="IPR036280">
    <property type="entry name" value="Multihaem_cyt_sf"/>
</dbReference>
<dbReference type="InterPro" id="IPR029467">
    <property type="entry name" value="Cyt_c7-like"/>
</dbReference>
<evidence type="ECO:0000259" key="1">
    <source>
        <dbReference type="Pfam" id="PF14522"/>
    </source>
</evidence>
<dbReference type="AlphaFoldDB" id="A0A1F6C4L7"/>
<proteinExistence type="predicted"/>
<sequence>MVKRHRGALTFFAGLAVSLTLGWSLFPKALYRQVEQPLRFSHRVHTGEAVGMACDACHRIDAGRRFVTIPPTSTCAECHAQPVGDSPDERTMVTDYIRKGREIPWLVYSRQPDHVSFSHPLHVKLANLPCERCHGALGRTDAPPPYEENRLTGYSRRIWGRSIARVGLEPGEGNKMDDCSNCHRERGVAESCIDCHK</sequence>
<dbReference type="SUPFAM" id="SSF48695">
    <property type="entry name" value="Multiheme cytochromes"/>
    <property type="match status" value="1"/>
</dbReference>